<dbReference type="PANTHER" id="PTHR18898:SF2">
    <property type="entry name" value="NUCLEOPROTEIN TPR"/>
    <property type="match status" value="1"/>
</dbReference>
<dbReference type="OrthoDB" id="10625400at2759"/>
<dbReference type="GO" id="GO:0017056">
    <property type="term" value="F:structural constituent of nuclear pore"/>
    <property type="evidence" value="ECO:0007669"/>
    <property type="project" value="TreeGrafter"/>
</dbReference>
<evidence type="ECO:0000256" key="1">
    <source>
        <dbReference type="SAM" id="Coils"/>
    </source>
</evidence>
<evidence type="ECO:0000313" key="3">
    <source>
        <dbReference type="EMBL" id="CAE7399244.1"/>
    </source>
</evidence>
<protein>
    <submittedName>
        <fullName evidence="3">Uncharacterized protein</fullName>
    </submittedName>
</protein>
<feature type="compositionally biased region" description="Low complexity" evidence="2">
    <location>
        <begin position="449"/>
        <end position="466"/>
    </location>
</feature>
<feature type="compositionally biased region" description="Basic and acidic residues" evidence="2">
    <location>
        <begin position="658"/>
        <end position="705"/>
    </location>
</feature>
<feature type="region of interest" description="Disordered" evidence="2">
    <location>
        <begin position="442"/>
        <end position="474"/>
    </location>
</feature>
<gene>
    <name evidence="3" type="ORF">SPIL2461_LOCUS9839</name>
</gene>
<organism evidence="3 4">
    <name type="scientific">Symbiodinium pilosum</name>
    <name type="common">Dinoflagellate</name>
    <dbReference type="NCBI Taxonomy" id="2952"/>
    <lineage>
        <taxon>Eukaryota</taxon>
        <taxon>Sar</taxon>
        <taxon>Alveolata</taxon>
        <taxon>Dinophyceae</taxon>
        <taxon>Suessiales</taxon>
        <taxon>Symbiodiniaceae</taxon>
        <taxon>Symbiodinium</taxon>
    </lineage>
</organism>
<feature type="coiled-coil region" evidence="1">
    <location>
        <begin position="1"/>
        <end position="200"/>
    </location>
</feature>
<name>A0A812QQZ2_SYMPI</name>
<keyword evidence="4" id="KW-1185">Reference proteome</keyword>
<evidence type="ECO:0000313" key="4">
    <source>
        <dbReference type="Proteomes" id="UP000649617"/>
    </source>
</evidence>
<feature type="compositionally biased region" description="Basic and acidic residues" evidence="2">
    <location>
        <begin position="724"/>
        <end position="749"/>
    </location>
</feature>
<feature type="coiled-coil region" evidence="1">
    <location>
        <begin position="231"/>
        <end position="321"/>
    </location>
</feature>
<comment type="caution">
    <text evidence="3">The sequence shown here is derived from an EMBL/GenBank/DDBJ whole genome shotgun (WGS) entry which is preliminary data.</text>
</comment>
<keyword evidence="1" id="KW-0175">Coiled coil</keyword>
<evidence type="ECO:0000256" key="2">
    <source>
        <dbReference type="SAM" id="MobiDB-lite"/>
    </source>
</evidence>
<feature type="compositionally biased region" description="Basic and acidic residues" evidence="2">
    <location>
        <begin position="790"/>
        <end position="826"/>
    </location>
</feature>
<feature type="coiled-coil region" evidence="1">
    <location>
        <begin position="361"/>
        <end position="438"/>
    </location>
</feature>
<reference evidence="3" key="1">
    <citation type="submission" date="2021-02" db="EMBL/GenBank/DDBJ databases">
        <authorList>
            <person name="Dougan E. K."/>
            <person name="Rhodes N."/>
            <person name="Thang M."/>
            <person name="Chan C."/>
        </authorList>
    </citation>
    <scope>NUCLEOTIDE SEQUENCE</scope>
</reference>
<accession>A0A812QQZ2</accession>
<dbReference type="Proteomes" id="UP000649617">
    <property type="component" value="Unassembled WGS sequence"/>
</dbReference>
<dbReference type="AlphaFoldDB" id="A0A812QQZ2"/>
<proteinExistence type="predicted"/>
<dbReference type="PANTHER" id="PTHR18898">
    <property type="entry name" value="NUCLEOPROTEIN TPR-RELATED"/>
    <property type="match status" value="1"/>
</dbReference>
<feature type="non-terminal residue" evidence="3">
    <location>
        <position position="976"/>
    </location>
</feature>
<sequence length="976" mass="112969">MALLVLELEQQTLRLSELSKQKFQLEYEKTRTESDMLPITAARDRLEREREAQDKLIEELRKDQDKLFNEKYEMARSLRRDLEAAQAEVRYQKNIAEEAREAQYRERKLKEDLQIELKEARAEFADKQATLEENCRIKQEQLDRTTRHWQTCREQLDEAVRGLEQGAEAEKQRKAVQAELEDLRLEFEAFKQEHEDFLRRRLPGADTGELPRGFESLTELVRIATTSKEEALKERAARENLQQVLQDIEREIRQRYPVLMSQVQELRELRSQNSELKEQNKIIYSKAREYAIYNRDAEVRAQRAEHTNKIVEAHAQDLTKQIAILLYEKTRRSTINLAGTSRTWFALNQAEEENEWPMTSVQEVVEQNVSLRKALRQVEERVQREDAEEAASFQVREEQFDEDLEEKNEELKNLQAQLKEVKQALEEAAHDRDAAVRKVKSLEAGGASGPSAGNAPASGQGAAPAAAPAPPPTVSEREAIRLKFEKEELSERCDRQVAQLKELETKGAQAARDLAVSDANLQFERQRRHDSEEASKQVETQLRELKERFSESRARIMQIEFIEGENRRLEGENRNLKDKLNVIEANKLIAPLQEELLERTKQRNAELEAEMDSHKSKAEEWKSLYDACKFKQEDFDKWNAQQAELQKKISQLEENLKQKDAEMEARQADLEAEQKILQEERSKNEALIKAREDVEKEAKEKEKQAQESGVQHSELSKKISQLEAKLEEDRSKNQTLTKERDDLQKEVKDQEKRLKAIEGLKQLHTKRIDMITAEKTKLSEENTKLKADAAKLKSEAAKSTPEDLKAVQKQAREDLEKAAKEKEKQAQESGVQHSELSKKISQLEAKLEEDRSKNQTLTKERDDLQKEVKDQEKRLKSIENMNQLHTKRIDMITAEKTKLSEENAKLKTDAAKLKSEAAKSTPEDLKAVQKQAESDLKAVQKQADLAIHLSMEYRKALEVLLPEAVEKTAGEKTTPE</sequence>
<dbReference type="GO" id="GO:0005643">
    <property type="term" value="C:nuclear pore"/>
    <property type="evidence" value="ECO:0007669"/>
    <property type="project" value="TreeGrafter"/>
</dbReference>
<dbReference type="EMBL" id="CAJNIZ010017502">
    <property type="protein sequence ID" value="CAE7399244.1"/>
    <property type="molecule type" value="Genomic_DNA"/>
</dbReference>
<feature type="region of interest" description="Disordered" evidence="2">
    <location>
        <begin position="658"/>
        <end position="749"/>
    </location>
</feature>
<feature type="compositionally biased region" description="Basic and acidic residues" evidence="2">
    <location>
        <begin position="845"/>
        <end position="872"/>
    </location>
</feature>
<dbReference type="GO" id="GO:0006406">
    <property type="term" value="P:mRNA export from nucleus"/>
    <property type="evidence" value="ECO:0007669"/>
    <property type="project" value="TreeGrafter"/>
</dbReference>
<feature type="region of interest" description="Disordered" evidence="2">
    <location>
        <begin position="790"/>
        <end position="872"/>
    </location>
</feature>